<keyword evidence="2" id="KW-0539">Nucleus</keyword>
<dbReference type="PANTHER" id="PTHR47316">
    <property type="entry name" value="FORKHEAD BOX PROTEIN H1"/>
    <property type="match status" value="1"/>
</dbReference>
<organism evidence="5 6">
    <name type="scientific">Huso huso</name>
    <name type="common">Beluga</name>
    <name type="synonym">Acipenser huso</name>
    <dbReference type="NCBI Taxonomy" id="61971"/>
    <lineage>
        <taxon>Eukaryota</taxon>
        <taxon>Metazoa</taxon>
        <taxon>Chordata</taxon>
        <taxon>Craniata</taxon>
        <taxon>Vertebrata</taxon>
        <taxon>Euteleostomi</taxon>
        <taxon>Actinopterygii</taxon>
        <taxon>Chondrostei</taxon>
        <taxon>Acipenseriformes</taxon>
        <taxon>Acipenseridae</taxon>
        <taxon>Huso</taxon>
    </lineage>
</organism>
<dbReference type="InterPro" id="IPR052327">
    <property type="entry name" value="Activin_resp_transcr_regulator"/>
</dbReference>
<dbReference type="InterPro" id="IPR036390">
    <property type="entry name" value="WH_DNA-bd_sf"/>
</dbReference>
<accession>A0ABR1A2I8</accession>
<evidence type="ECO:0000256" key="1">
    <source>
        <dbReference type="ARBA" id="ARBA00023125"/>
    </source>
</evidence>
<proteinExistence type="predicted"/>
<dbReference type="InterPro" id="IPR001766">
    <property type="entry name" value="Fork_head_dom"/>
</dbReference>
<dbReference type="Gene3D" id="1.10.10.10">
    <property type="entry name" value="Winged helix-like DNA-binding domain superfamily/Winged helix DNA-binding domain"/>
    <property type="match status" value="1"/>
</dbReference>
<dbReference type="EMBL" id="JAHFZB010000003">
    <property type="protein sequence ID" value="KAK6491313.1"/>
    <property type="molecule type" value="Genomic_DNA"/>
</dbReference>
<gene>
    <name evidence="5" type="ORF">HHUSO_G3343</name>
</gene>
<feature type="DNA-binding region" description="Fork-head" evidence="2">
    <location>
        <begin position="25"/>
        <end position="100"/>
    </location>
</feature>
<comment type="caution">
    <text evidence="5">The sequence shown here is derived from an EMBL/GenBank/DDBJ whole genome shotgun (WGS) entry which is preliminary data.</text>
</comment>
<sequence length="358" mass="40342">MSGSDAVDRMQPESKPRRKYRRYAKPRSTYLAMIAFVIQTSPKRSLTFPQIIVKLREFIGGESKGWANNVRVCLSSNECFIKVPLNPENPNGKKNFWRVDVNRIPPNALRRHLQGTMEIFPDLSPSQVASCKENAPPSGAVDAAQVTGDCAKKFNSPFSIESLLKKTRSAQPGPKLPSSFDITSGFCLRENHSFRNLYSQADSVGDGYTQAKQTNDLHVYHGYPLPTPLHESRGAFHGYEERRVEANVDLSRQAQKRKRFSDSDYSGSSLEANILQIQETISPRCAKKPNLCRELPAYVFPSGVNVSVHHVNQFVNMDSCHHLTANLNSQLWNPFGHVDMQQYGRYIPRGVPVKTVKY</sequence>
<reference evidence="5 6" key="1">
    <citation type="submission" date="2021-05" db="EMBL/GenBank/DDBJ databases">
        <authorList>
            <person name="Zahm M."/>
            <person name="Klopp C."/>
            <person name="Cabau C."/>
            <person name="Kuhl H."/>
            <person name="Suciu R."/>
            <person name="Ciorpac M."/>
            <person name="Holostenco D."/>
            <person name="Gessner J."/>
            <person name="Wuertz S."/>
            <person name="Hohne C."/>
            <person name="Stock M."/>
            <person name="Gislard M."/>
            <person name="Lluch J."/>
            <person name="Milhes M."/>
            <person name="Lampietro C."/>
            <person name="Lopez Roques C."/>
            <person name="Donnadieu C."/>
            <person name="Du K."/>
            <person name="Schartl M."/>
            <person name="Guiguen Y."/>
        </authorList>
    </citation>
    <scope>NUCLEOTIDE SEQUENCE [LARGE SCALE GENOMIC DNA]</scope>
    <source>
        <strain evidence="5">Hh-F2</strain>
        <tissue evidence="5">Blood</tissue>
    </source>
</reference>
<evidence type="ECO:0000313" key="5">
    <source>
        <dbReference type="EMBL" id="KAK6491313.1"/>
    </source>
</evidence>
<dbReference type="Proteomes" id="UP001369086">
    <property type="component" value="Unassembled WGS sequence"/>
</dbReference>
<dbReference type="SUPFAM" id="SSF46785">
    <property type="entry name" value="Winged helix' DNA-binding domain"/>
    <property type="match status" value="1"/>
</dbReference>
<feature type="domain" description="Fork-head" evidence="4">
    <location>
        <begin position="25"/>
        <end position="100"/>
    </location>
</feature>
<dbReference type="PROSITE" id="PS50039">
    <property type="entry name" value="FORK_HEAD_3"/>
    <property type="match status" value="1"/>
</dbReference>
<evidence type="ECO:0000313" key="6">
    <source>
        <dbReference type="Proteomes" id="UP001369086"/>
    </source>
</evidence>
<keyword evidence="1 2" id="KW-0238">DNA-binding</keyword>
<name>A0ABR1A2I8_HUSHU</name>
<dbReference type="PANTHER" id="PTHR47316:SF1">
    <property type="entry name" value="FORKHEAD BOX PROTEIN H1"/>
    <property type="match status" value="1"/>
</dbReference>
<dbReference type="InterPro" id="IPR036388">
    <property type="entry name" value="WH-like_DNA-bd_sf"/>
</dbReference>
<evidence type="ECO:0000256" key="2">
    <source>
        <dbReference type="PROSITE-ProRule" id="PRU00089"/>
    </source>
</evidence>
<evidence type="ECO:0000256" key="3">
    <source>
        <dbReference type="SAM" id="MobiDB-lite"/>
    </source>
</evidence>
<dbReference type="SMART" id="SM00339">
    <property type="entry name" value="FH"/>
    <property type="match status" value="1"/>
</dbReference>
<protein>
    <submittedName>
        <fullName evidence="5">Forkhead box protein H1-like</fullName>
    </submittedName>
</protein>
<evidence type="ECO:0000259" key="4">
    <source>
        <dbReference type="PROSITE" id="PS50039"/>
    </source>
</evidence>
<feature type="region of interest" description="Disordered" evidence="3">
    <location>
        <begin position="1"/>
        <end position="21"/>
    </location>
</feature>
<comment type="subcellular location">
    <subcellularLocation>
        <location evidence="2">Nucleus</location>
    </subcellularLocation>
</comment>
<dbReference type="Pfam" id="PF00250">
    <property type="entry name" value="Forkhead"/>
    <property type="match status" value="1"/>
</dbReference>
<feature type="compositionally biased region" description="Basic and acidic residues" evidence="3">
    <location>
        <begin position="1"/>
        <end position="15"/>
    </location>
</feature>
<keyword evidence="6" id="KW-1185">Reference proteome</keyword>